<name>A0A8T0E7E1_ARGBR</name>
<dbReference type="GO" id="GO:0005856">
    <property type="term" value="C:cytoskeleton"/>
    <property type="evidence" value="ECO:0007669"/>
    <property type="project" value="UniProtKB-SubCell"/>
</dbReference>
<dbReference type="InterPro" id="IPR018979">
    <property type="entry name" value="FERM_N"/>
</dbReference>
<dbReference type="PROSITE" id="PS50055">
    <property type="entry name" value="TYR_PHOSPHATASE_PTP"/>
    <property type="match status" value="1"/>
</dbReference>
<dbReference type="GO" id="GO:0048666">
    <property type="term" value="P:neuron development"/>
    <property type="evidence" value="ECO:0007669"/>
    <property type="project" value="UniProtKB-ARBA"/>
</dbReference>
<dbReference type="InterPro" id="IPR019747">
    <property type="entry name" value="FERM_CS"/>
</dbReference>
<evidence type="ECO:0000259" key="12">
    <source>
        <dbReference type="PROSITE" id="PS50057"/>
    </source>
</evidence>
<feature type="domain" description="FERM" evidence="12">
    <location>
        <begin position="29"/>
        <end position="316"/>
    </location>
</feature>
<proteinExistence type="inferred from homology"/>
<dbReference type="Gene3D" id="2.30.29.30">
    <property type="entry name" value="Pleckstrin-homology domain (PH domain)/Phosphotyrosine-binding domain (PTB)"/>
    <property type="match status" value="1"/>
</dbReference>
<evidence type="ECO:0000256" key="5">
    <source>
        <dbReference type="ARBA" id="ARBA00022490"/>
    </source>
</evidence>
<evidence type="ECO:0000256" key="4">
    <source>
        <dbReference type="ARBA" id="ARBA00013064"/>
    </source>
</evidence>
<evidence type="ECO:0000259" key="13">
    <source>
        <dbReference type="PROSITE" id="PS50106"/>
    </source>
</evidence>
<reference evidence="14" key="1">
    <citation type="journal article" date="2020" name="bioRxiv">
        <title>Chromosome-level reference genome of the European wasp spider Argiope bruennichi: a resource for studies on range expansion and evolutionary adaptation.</title>
        <authorList>
            <person name="Sheffer M.M."/>
            <person name="Hoppe A."/>
            <person name="Krehenwinkel H."/>
            <person name="Uhl G."/>
            <person name="Kuss A.W."/>
            <person name="Jensen L."/>
            <person name="Jensen C."/>
            <person name="Gillespie R.G."/>
            <person name="Hoff K.J."/>
            <person name="Prost S."/>
        </authorList>
    </citation>
    <scope>NUCLEOTIDE SEQUENCE</scope>
</reference>
<dbReference type="FunFam" id="3.10.20.90:FF:000039">
    <property type="entry name" value="Tyrosine-protein phosphatase non-receptor type"/>
    <property type="match status" value="1"/>
</dbReference>
<feature type="domain" description="Tyrosine specific protein phosphatases" evidence="11">
    <location>
        <begin position="788"/>
        <end position="862"/>
    </location>
</feature>
<reference evidence="14" key="2">
    <citation type="submission" date="2020-06" db="EMBL/GenBank/DDBJ databases">
        <authorList>
            <person name="Sheffer M."/>
        </authorList>
    </citation>
    <scope>NUCLEOTIDE SEQUENCE</scope>
</reference>
<keyword evidence="6" id="KW-0378">Hydrolase</keyword>
<dbReference type="GO" id="GO:0070161">
    <property type="term" value="C:anchoring junction"/>
    <property type="evidence" value="ECO:0007669"/>
    <property type="project" value="UniProtKB-SubCell"/>
</dbReference>
<dbReference type="SMART" id="SM00404">
    <property type="entry name" value="PTPc_motif"/>
    <property type="match status" value="1"/>
</dbReference>
<evidence type="ECO:0000256" key="7">
    <source>
        <dbReference type="ARBA" id="ARBA00022912"/>
    </source>
</evidence>
<dbReference type="PRINTS" id="PR00935">
    <property type="entry name" value="BAND41"/>
</dbReference>
<dbReference type="SMART" id="SM01195">
    <property type="entry name" value="FA"/>
    <property type="match status" value="1"/>
</dbReference>
<comment type="similarity">
    <text evidence="3">Belongs to the protein-tyrosine phosphatase family. Non-receptor class subfamily.</text>
</comment>
<dbReference type="PRINTS" id="PR00700">
    <property type="entry name" value="PRTYPHPHTASE"/>
</dbReference>
<evidence type="ECO:0000313" key="15">
    <source>
        <dbReference type="Proteomes" id="UP000807504"/>
    </source>
</evidence>
<dbReference type="InterPro" id="IPR036034">
    <property type="entry name" value="PDZ_sf"/>
</dbReference>
<evidence type="ECO:0000313" key="14">
    <source>
        <dbReference type="EMBL" id="KAF8767693.1"/>
    </source>
</evidence>
<dbReference type="PROSITE" id="PS00661">
    <property type="entry name" value="FERM_2"/>
    <property type="match status" value="1"/>
</dbReference>
<dbReference type="GO" id="GO:0071944">
    <property type="term" value="C:cell periphery"/>
    <property type="evidence" value="ECO:0007669"/>
    <property type="project" value="UniProtKB-ARBA"/>
</dbReference>
<dbReference type="SUPFAM" id="SSF52799">
    <property type="entry name" value="(Phosphotyrosine protein) phosphatases II"/>
    <property type="match status" value="1"/>
</dbReference>
<dbReference type="CDD" id="cd06706">
    <property type="entry name" value="PDZ_PTPN3-4-like"/>
    <property type="match status" value="1"/>
</dbReference>
<dbReference type="InterPro" id="IPR011993">
    <property type="entry name" value="PH-like_dom_sf"/>
</dbReference>
<dbReference type="GO" id="GO:0009887">
    <property type="term" value="P:animal organ morphogenesis"/>
    <property type="evidence" value="ECO:0007669"/>
    <property type="project" value="UniProtKB-ARBA"/>
</dbReference>
<evidence type="ECO:0000256" key="9">
    <source>
        <dbReference type="ARBA" id="ARBA00023212"/>
    </source>
</evidence>
<dbReference type="InterPro" id="IPR029071">
    <property type="entry name" value="Ubiquitin-like_domsf"/>
</dbReference>
<dbReference type="InterPro" id="IPR003595">
    <property type="entry name" value="Tyr_Pase_cat"/>
</dbReference>
<feature type="domain" description="PDZ" evidence="13">
    <location>
        <begin position="478"/>
        <end position="551"/>
    </location>
</feature>
<dbReference type="PROSITE" id="PS50056">
    <property type="entry name" value="TYR_PHOSPHATASE_2"/>
    <property type="match status" value="1"/>
</dbReference>
<dbReference type="InterPro" id="IPR019749">
    <property type="entry name" value="Band_41_domain"/>
</dbReference>
<accession>A0A8T0E7E1</accession>
<dbReference type="InterPro" id="IPR000387">
    <property type="entry name" value="Tyr_Pase_dom"/>
</dbReference>
<dbReference type="CDD" id="cd14473">
    <property type="entry name" value="FERM_B-lobe"/>
    <property type="match status" value="1"/>
</dbReference>
<dbReference type="Pfam" id="PF09380">
    <property type="entry name" value="FERM_C"/>
    <property type="match status" value="1"/>
</dbReference>
<gene>
    <name evidence="14" type="ORF">HNY73_020608</name>
</gene>
<dbReference type="InterPro" id="IPR029021">
    <property type="entry name" value="Prot-tyrosine_phosphatase-like"/>
</dbReference>
<dbReference type="FunFam" id="1.20.80.10:FF:000003">
    <property type="entry name" value="Tyrosine-protein phosphatase non-receptor type 4"/>
    <property type="match status" value="1"/>
</dbReference>
<dbReference type="InterPro" id="IPR014352">
    <property type="entry name" value="FERM/acyl-CoA-bd_prot_sf"/>
</dbReference>
<dbReference type="SUPFAM" id="SSF50156">
    <property type="entry name" value="PDZ domain-like"/>
    <property type="match status" value="1"/>
</dbReference>
<dbReference type="InterPro" id="IPR018980">
    <property type="entry name" value="FERM_PH-like_C"/>
</dbReference>
<dbReference type="Gene3D" id="3.10.20.90">
    <property type="entry name" value="Phosphatidylinositol 3-kinase Catalytic Subunit, Chain A, domain 1"/>
    <property type="match status" value="1"/>
</dbReference>
<evidence type="ECO:0000256" key="6">
    <source>
        <dbReference type="ARBA" id="ARBA00022801"/>
    </source>
</evidence>
<keyword evidence="8" id="KW-0965">Cell junction</keyword>
<dbReference type="Pfam" id="PF00373">
    <property type="entry name" value="FERM_M"/>
    <property type="match status" value="1"/>
</dbReference>
<keyword evidence="15" id="KW-1185">Reference proteome</keyword>
<dbReference type="PROSITE" id="PS00660">
    <property type="entry name" value="FERM_1"/>
    <property type="match status" value="1"/>
</dbReference>
<dbReference type="InterPro" id="IPR016130">
    <property type="entry name" value="Tyr_Pase_AS"/>
</dbReference>
<dbReference type="SMART" id="SM00194">
    <property type="entry name" value="PTPc"/>
    <property type="match status" value="1"/>
</dbReference>
<evidence type="ECO:0000256" key="3">
    <source>
        <dbReference type="ARBA" id="ARBA00009649"/>
    </source>
</evidence>
<evidence type="ECO:0000259" key="11">
    <source>
        <dbReference type="PROSITE" id="PS50056"/>
    </source>
</evidence>
<dbReference type="Gene3D" id="1.20.80.10">
    <property type="match status" value="1"/>
</dbReference>
<dbReference type="SMART" id="SM01196">
    <property type="entry name" value="FERM_C"/>
    <property type="match status" value="1"/>
</dbReference>
<dbReference type="Gene3D" id="3.90.190.10">
    <property type="entry name" value="Protein tyrosine phosphatase superfamily"/>
    <property type="match status" value="1"/>
</dbReference>
<dbReference type="Proteomes" id="UP000807504">
    <property type="component" value="Unassembled WGS sequence"/>
</dbReference>
<protein>
    <recommendedName>
        <fullName evidence="4">protein-tyrosine-phosphatase</fullName>
        <ecNumber evidence="4">3.1.3.48</ecNumber>
    </recommendedName>
</protein>
<dbReference type="CDD" id="cd17100">
    <property type="entry name" value="FERM_F1_PTPN3_like"/>
    <property type="match status" value="1"/>
</dbReference>
<dbReference type="Pfam" id="PF00102">
    <property type="entry name" value="Y_phosphatase"/>
    <property type="match status" value="1"/>
</dbReference>
<dbReference type="Pfam" id="PF09379">
    <property type="entry name" value="FERM_N"/>
    <property type="match status" value="1"/>
</dbReference>
<dbReference type="InterPro" id="IPR035963">
    <property type="entry name" value="FERM_2"/>
</dbReference>
<dbReference type="PANTHER" id="PTHR45706:SF4">
    <property type="entry name" value="TYROSINE-PROTEIN PHOSPHATASE"/>
    <property type="match status" value="1"/>
</dbReference>
<comment type="subcellular location">
    <subcellularLocation>
        <location evidence="2">Cell junction</location>
    </subcellularLocation>
    <subcellularLocation>
        <location evidence="1">Cytoplasm</location>
        <location evidence="1">Cytoskeleton</location>
    </subcellularLocation>
</comment>
<dbReference type="InterPro" id="IPR019748">
    <property type="entry name" value="FERM_central"/>
</dbReference>
<evidence type="ECO:0000256" key="2">
    <source>
        <dbReference type="ARBA" id="ARBA00004282"/>
    </source>
</evidence>
<dbReference type="GO" id="GO:0004725">
    <property type="term" value="F:protein tyrosine phosphatase activity"/>
    <property type="evidence" value="ECO:0007669"/>
    <property type="project" value="UniProtKB-EC"/>
</dbReference>
<dbReference type="InterPro" id="IPR001478">
    <property type="entry name" value="PDZ"/>
</dbReference>
<dbReference type="PROSITE" id="PS50106">
    <property type="entry name" value="PDZ"/>
    <property type="match status" value="1"/>
</dbReference>
<dbReference type="InterPro" id="IPR000299">
    <property type="entry name" value="FERM_domain"/>
</dbReference>
<dbReference type="PROSITE" id="PS50057">
    <property type="entry name" value="FERM_3"/>
    <property type="match status" value="1"/>
</dbReference>
<dbReference type="SUPFAM" id="SSF47031">
    <property type="entry name" value="Second domain of FERM"/>
    <property type="match status" value="1"/>
</dbReference>
<dbReference type="InterPro" id="IPR014847">
    <property type="entry name" value="FA"/>
</dbReference>
<dbReference type="InterPro" id="IPR000242">
    <property type="entry name" value="PTP_cat"/>
</dbReference>
<dbReference type="PROSITE" id="PS00383">
    <property type="entry name" value="TYR_PHOSPHATASE_1"/>
    <property type="match status" value="1"/>
</dbReference>
<feature type="domain" description="Tyrosine-protein phosphatase" evidence="10">
    <location>
        <begin position="613"/>
        <end position="871"/>
    </location>
</feature>
<evidence type="ECO:0000256" key="8">
    <source>
        <dbReference type="ARBA" id="ARBA00022949"/>
    </source>
</evidence>
<sequence length="885" mass="101752">MSGRAFVGSSGTYNVRASELAREKRVKTIRCIVYFLDDSQQTFEVDKRSKGQHLLDMVFQHLELIEKDYFGLQFSDNDHSSDSMRWLDASKYIRKQIKLGPPYLLYFRVKFYVCDPSKLHEEYTRYHFFLQLKKDILAGKLVVPAATSVLLASYAVQSEIGDFNPEEHKNRYLADLRLIPNQTEEMEKKIAELHKLHKGQTPADAEYNFLDHAKRLDMYGVDLHRARVRDSTNSDIQLGVTSSGLVVFQNNLKINTFSWAKIVKISFKRKQFFIQLRREGTETYDSLLGFNMLSYRGRTEYQTLEDGKHKARTERIFTRSPSKRFARQTVPQVTREVLDGWEKKISKPVARMNGTSSSHIRPYDSFSHKIQVSEPEYRPRKAWAETPRIQIPKTYLQKCDNPALGFLFLREYHFPPERQPLIVVRFRNIPPSHLSHDCPSVTVVTFAMVFARFGALLIFDDLSARYAVCANHSDAIFLYTLARVIPKGRFGFNVKGGADQNLPILVSRVAPNTPADTCIPRLNEGDQVLMINGRDVAGLTHDQVVKLIRASRERHPAELLLTVRPNVYVGEDVEEPDFQYIPDARHVSSKVPRSDVLSESMLLLSDGLESGATIAQFEQLYRKKPGMSMNIAKLPENLNKNRYRDISPYDSTRVVLLGSPSGDYINASHVHMEIPTSGIVNRYIATQGPLPTTTFDFWLMVWEQQSTLVVMVTTLMERGRSKCHKYWPKLYEALEIGFLQVTCIREQETSSFAFREFTLINTENKEERHITHMQYTAWPDHGVPDDASDFLDFVMQVRQNRVGMVESAIVHCSAGIGRTGVLILMETAMCLIEANEPVYPLDIVKAMRDQRAMLIQTTSQYKFVCEAILKVYNERIVKPLKEYQR</sequence>
<organism evidence="14 15">
    <name type="scientific">Argiope bruennichi</name>
    <name type="common">Wasp spider</name>
    <name type="synonym">Aranea bruennichi</name>
    <dbReference type="NCBI Taxonomy" id="94029"/>
    <lineage>
        <taxon>Eukaryota</taxon>
        <taxon>Metazoa</taxon>
        <taxon>Ecdysozoa</taxon>
        <taxon>Arthropoda</taxon>
        <taxon>Chelicerata</taxon>
        <taxon>Arachnida</taxon>
        <taxon>Araneae</taxon>
        <taxon>Araneomorphae</taxon>
        <taxon>Entelegynae</taxon>
        <taxon>Araneoidea</taxon>
        <taxon>Araneidae</taxon>
        <taxon>Argiope</taxon>
    </lineage>
</organism>
<keyword evidence="9" id="KW-0206">Cytoskeleton</keyword>
<dbReference type="PANTHER" id="PTHR45706">
    <property type="entry name" value="TYROSINE-PROTEIN PHOSPHATASE"/>
    <property type="match status" value="1"/>
</dbReference>
<dbReference type="SMART" id="SM00228">
    <property type="entry name" value="PDZ"/>
    <property type="match status" value="1"/>
</dbReference>
<dbReference type="SUPFAM" id="SSF50729">
    <property type="entry name" value="PH domain-like"/>
    <property type="match status" value="1"/>
</dbReference>
<dbReference type="Gene3D" id="2.30.42.10">
    <property type="match status" value="1"/>
</dbReference>
<keyword evidence="7" id="KW-0904">Protein phosphatase</keyword>
<dbReference type="Pfam" id="PF00595">
    <property type="entry name" value="PDZ"/>
    <property type="match status" value="1"/>
</dbReference>
<dbReference type="FunFam" id="3.90.190.10:FF:000023">
    <property type="entry name" value="Tyrosine-protein phosphatase non-receptor type"/>
    <property type="match status" value="1"/>
</dbReference>
<dbReference type="EC" id="3.1.3.48" evidence="4"/>
<dbReference type="SMART" id="SM00295">
    <property type="entry name" value="B41"/>
    <property type="match status" value="1"/>
</dbReference>
<comment type="caution">
    <text evidence="14">The sequence shown here is derived from an EMBL/GenBank/DDBJ whole genome shotgun (WGS) entry which is preliminary data.</text>
</comment>
<dbReference type="EMBL" id="JABXBU010002230">
    <property type="protein sequence ID" value="KAF8767693.1"/>
    <property type="molecule type" value="Genomic_DNA"/>
</dbReference>
<evidence type="ECO:0000256" key="1">
    <source>
        <dbReference type="ARBA" id="ARBA00004245"/>
    </source>
</evidence>
<dbReference type="AlphaFoldDB" id="A0A8T0E7E1"/>
<evidence type="ECO:0000259" key="10">
    <source>
        <dbReference type="PROSITE" id="PS50055"/>
    </source>
</evidence>
<dbReference type="CDD" id="cd14541">
    <property type="entry name" value="PTPc-N3_4"/>
    <property type="match status" value="1"/>
</dbReference>
<dbReference type="SUPFAM" id="SSF54236">
    <property type="entry name" value="Ubiquitin-like"/>
    <property type="match status" value="1"/>
</dbReference>
<keyword evidence="5" id="KW-0963">Cytoplasm</keyword>